<evidence type="ECO:0000259" key="1">
    <source>
        <dbReference type="PROSITE" id="PS51186"/>
    </source>
</evidence>
<evidence type="ECO:0000313" key="3">
    <source>
        <dbReference type="Proteomes" id="UP000637980"/>
    </source>
</evidence>
<dbReference type="Gene3D" id="3.40.630.30">
    <property type="match status" value="1"/>
</dbReference>
<name>A0ABQ3ESI5_9HYPH</name>
<dbReference type="CDD" id="cd04301">
    <property type="entry name" value="NAT_SF"/>
    <property type="match status" value="1"/>
</dbReference>
<proteinExistence type="predicted"/>
<dbReference type="InterPro" id="IPR016181">
    <property type="entry name" value="Acyl_CoA_acyltransferase"/>
</dbReference>
<dbReference type="RefSeq" id="WP_209009223.1">
    <property type="nucleotide sequence ID" value="NZ_BMXE01000007.1"/>
</dbReference>
<dbReference type="PROSITE" id="PS51186">
    <property type="entry name" value="GNAT"/>
    <property type="match status" value="1"/>
</dbReference>
<reference evidence="3" key="1">
    <citation type="journal article" date="2019" name="Int. J. Syst. Evol. Microbiol.">
        <title>The Global Catalogue of Microorganisms (GCM) 10K type strain sequencing project: providing services to taxonomists for standard genome sequencing and annotation.</title>
        <authorList>
            <consortium name="The Broad Institute Genomics Platform"/>
            <consortium name="The Broad Institute Genome Sequencing Center for Infectious Disease"/>
            <person name="Wu L."/>
            <person name="Ma J."/>
        </authorList>
    </citation>
    <scope>NUCLEOTIDE SEQUENCE [LARGE SCALE GENOMIC DNA]</scope>
    <source>
        <strain evidence="3">KCTC 12861</strain>
    </source>
</reference>
<dbReference type="SUPFAM" id="SSF55729">
    <property type="entry name" value="Acyl-CoA N-acyltransferases (Nat)"/>
    <property type="match status" value="1"/>
</dbReference>
<evidence type="ECO:0000313" key="2">
    <source>
        <dbReference type="EMBL" id="GHB43075.1"/>
    </source>
</evidence>
<dbReference type="InterPro" id="IPR000182">
    <property type="entry name" value="GNAT_dom"/>
</dbReference>
<dbReference type="Pfam" id="PF00583">
    <property type="entry name" value="Acetyltransf_1"/>
    <property type="match status" value="1"/>
</dbReference>
<sequence length="188" mass="20722">MPSDSKTELDVIAMSEGAVSMETLKISLFEELDKLALREFLVAAWTEAHEADFGEELTKQLVARLDSDDLGGVIPASDGQLYLAKIGENIIGSLACALRGEVVYIWACYLANDYQSKGLGRRVLKHALFAYATDLVACVHVLEGSQDARQFYKKLGFIDCEATKFEVVSGKSTPARIMQARIRNLKLD</sequence>
<gene>
    <name evidence="2" type="ORF">GCM10007094_35580</name>
</gene>
<feature type="domain" description="N-acetyltransferase" evidence="1">
    <location>
        <begin position="24"/>
        <end position="183"/>
    </location>
</feature>
<protein>
    <recommendedName>
        <fullName evidence="1">N-acetyltransferase domain-containing protein</fullName>
    </recommendedName>
</protein>
<dbReference type="Proteomes" id="UP000637980">
    <property type="component" value="Unassembled WGS sequence"/>
</dbReference>
<keyword evidence="3" id="KW-1185">Reference proteome</keyword>
<organism evidence="2 3">
    <name type="scientific">Pseudovibrio japonicus</name>
    <dbReference type="NCBI Taxonomy" id="366534"/>
    <lineage>
        <taxon>Bacteria</taxon>
        <taxon>Pseudomonadati</taxon>
        <taxon>Pseudomonadota</taxon>
        <taxon>Alphaproteobacteria</taxon>
        <taxon>Hyphomicrobiales</taxon>
        <taxon>Stappiaceae</taxon>
        <taxon>Pseudovibrio</taxon>
    </lineage>
</organism>
<accession>A0ABQ3ESI5</accession>
<comment type="caution">
    <text evidence="2">The sequence shown here is derived from an EMBL/GenBank/DDBJ whole genome shotgun (WGS) entry which is preliminary data.</text>
</comment>
<dbReference type="EMBL" id="BMXE01000007">
    <property type="protein sequence ID" value="GHB43075.1"/>
    <property type="molecule type" value="Genomic_DNA"/>
</dbReference>